<sequence>MAYTTTTTQDLRPAGPAGLPLGMVDGVRRRRIAAVALDLVLVSIVAFGLWLALLVLTFGLSLVILPPLFPFVAFFYNGLTVSGPSMATPGMRLCGLELRTDATGARVPFLNAALHAVLFYFSWTVPPILLVSLVTRDKRCLHDMLSGVIVVRRL</sequence>
<keyword evidence="3 5" id="KW-1133">Transmembrane helix</keyword>
<feature type="domain" description="RDD" evidence="6">
    <location>
        <begin position="30"/>
        <end position="147"/>
    </location>
</feature>
<dbReference type="OrthoDB" id="7270324at2"/>
<protein>
    <submittedName>
        <fullName evidence="7">RDD family protein</fullName>
    </submittedName>
</protein>
<keyword evidence="4 5" id="KW-0472">Membrane</keyword>
<reference evidence="7 8" key="1">
    <citation type="submission" date="2018-09" db="EMBL/GenBank/DDBJ databases">
        <authorList>
            <person name="Grouzdev D.S."/>
            <person name="Krutkina M.S."/>
        </authorList>
    </citation>
    <scope>NUCLEOTIDE SEQUENCE [LARGE SCALE GENOMIC DNA]</scope>
    <source>
        <strain evidence="7 8">RmlP001</strain>
    </source>
</reference>
<dbReference type="EMBL" id="QYBC01000014">
    <property type="protein sequence ID" value="RYB03503.1"/>
    <property type="molecule type" value="Genomic_DNA"/>
</dbReference>
<dbReference type="Proteomes" id="UP000289411">
    <property type="component" value="Unassembled WGS sequence"/>
</dbReference>
<evidence type="ECO:0000313" key="7">
    <source>
        <dbReference type="EMBL" id="RYB03503.1"/>
    </source>
</evidence>
<gene>
    <name evidence="7" type="ORF">D3272_16625</name>
</gene>
<evidence type="ECO:0000313" key="8">
    <source>
        <dbReference type="Proteomes" id="UP000289411"/>
    </source>
</evidence>
<dbReference type="RefSeq" id="WP_129220341.1">
    <property type="nucleotide sequence ID" value="NZ_QYBC01000014.1"/>
</dbReference>
<dbReference type="InterPro" id="IPR010432">
    <property type="entry name" value="RDD"/>
</dbReference>
<keyword evidence="8" id="KW-1185">Reference proteome</keyword>
<proteinExistence type="predicted"/>
<dbReference type="GO" id="GO:0016020">
    <property type="term" value="C:membrane"/>
    <property type="evidence" value="ECO:0007669"/>
    <property type="project" value="UniProtKB-SubCell"/>
</dbReference>
<dbReference type="AlphaFoldDB" id="A0A4Q2RCH5"/>
<dbReference type="Pfam" id="PF06271">
    <property type="entry name" value="RDD"/>
    <property type="match status" value="1"/>
</dbReference>
<accession>A0A4Q2RCH5</accession>
<evidence type="ECO:0000259" key="6">
    <source>
        <dbReference type="Pfam" id="PF06271"/>
    </source>
</evidence>
<feature type="transmembrane region" description="Helical" evidence="5">
    <location>
        <begin position="32"/>
        <end position="65"/>
    </location>
</feature>
<comment type="subcellular location">
    <subcellularLocation>
        <location evidence="1">Membrane</location>
        <topology evidence="1">Multi-pass membrane protein</topology>
    </subcellularLocation>
</comment>
<comment type="caution">
    <text evidence="7">The sequence shown here is derived from an EMBL/GenBank/DDBJ whole genome shotgun (WGS) entry which is preliminary data.</text>
</comment>
<evidence type="ECO:0000256" key="1">
    <source>
        <dbReference type="ARBA" id="ARBA00004141"/>
    </source>
</evidence>
<evidence type="ECO:0000256" key="2">
    <source>
        <dbReference type="ARBA" id="ARBA00022692"/>
    </source>
</evidence>
<keyword evidence="2 5" id="KW-0812">Transmembrane</keyword>
<organism evidence="7 8">
    <name type="scientific">Lichenibacterium ramalinae</name>
    <dbReference type="NCBI Taxonomy" id="2316527"/>
    <lineage>
        <taxon>Bacteria</taxon>
        <taxon>Pseudomonadati</taxon>
        <taxon>Pseudomonadota</taxon>
        <taxon>Alphaproteobacteria</taxon>
        <taxon>Hyphomicrobiales</taxon>
        <taxon>Lichenihabitantaceae</taxon>
        <taxon>Lichenibacterium</taxon>
    </lineage>
</organism>
<evidence type="ECO:0000256" key="5">
    <source>
        <dbReference type="SAM" id="Phobius"/>
    </source>
</evidence>
<feature type="transmembrane region" description="Helical" evidence="5">
    <location>
        <begin position="112"/>
        <end position="134"/>
    </location>
</feature>
<name>A0A4Q2RCH5_9HYPH</name>
<evidence type="ECO:0000256" key="3">
    <source>
        <dbReference type="ARBA" id="ARBA00022989"/>
    </source>
</evidence>
<reference evidence="7 8" key="2">
    <citation type="submission" date="2019-02" db="EMBL/GenBank/DDBJ databases">
        <title>'Lichenibacterium ramalinii' gen. nov. sp. nov., 'Lichenibacterium minor' gen. nov. sp. nov.</title>
        <authorList>
            <person name="Pankratov T."/>
        </authorList>
    </citation>
    <scope>NUCLEOTIDE SEQUENCE [LARGE SCALE GENOMIC DNA]</scope>
    <source>
        <strain evidence="7 8">RmlP001</strain>
    </source>
</reference>
<evidence type="ECO:0000256" key="4">
    <source>
        <dbReference type="ARBA" id="ARBA00023136"/>
    </source>
</evidence>